<accession>A0A8X6I5Y0</accession>
<evidence type="ECO:0000313" key="2">
    <source>
        <dbReference type="EMBL" id="GFS32077.1"/>
    </source>
</evidence>
<sequence length="138" mass="15165">MLQAPTNPAMGHSPLQSSRQFGHSVLQAALLLQKFNSCSVNNLKKYLASQPLIDCHTLDAALKPFLKKAMDRNILKNLGHTAKISETKRRRKSSGGSKKRRKKSSGGKRRKSKKGGAKSGGKKRRRKRSKKSAACPDA</sequence>
<evidence type="ECO:0000313" key="3">
    <source>
        <dbReference type="Proteomes" id="UP000886998"/>
    </source>
</evidence>
<dbReference type="OrthoDB" id="6435008at2759"/>
<dbReference type="Proteomes" id="UP000886998">
    <property type="component" value="Unassembled WGS sequence"/>
</dbReference>
<comment type="caution">
    <text evidence="2">The sequence shown here is derived from an EMBL/GenBank/DDBJ whole genome shotgun (WGS) entry which is preliminary data.</text>
</comment>
<dbReference type="EMBL" id="BMAV01024309">
    <property type="protein sequence ID" value="GFS32077.1"/>
    <property type="molecule type" value="Genomic_DNA"/>
</dbReference>
<dbReference type="AlphaFoldDB" id="A0A8X6I5Y0"/>
<evidence type="ECO:0000256" key="1">
    <source>
        <dbReference type="SAM" id="MobiDB-lite"/>
    </source>
</evidence>
<gene>
    <name evidence="2" type="primary">AVEN_251838_1</name>
    <name evidence="2" type="ORF">TNIN_233851</name>
</gene>
<feature type="compositionally biased region" description="Basic residues" evidence="1">
    <location>
        <begin position="88"/>
        <end position="131"/>
    </location>
</feature>
<name>A0A8X6I5Y0_9ARAC</name>
<feature type="region of interest" description="Disordered" evidence="1">
    <location>
        <begin position="80"/>
        <end position="138"/>
    </location>
</feature>
<organism evidence="2 3">
    <name type="scientific">Trichonephila inaurata madagascariensis</name>
    <dbReference type="NCBI Taxonomy" id="2747483"/>
    <lineage>
        <taxon>Eukaryota</taxon>
        <taxon>Metazoa</taxon>
        <taxon>Ecdysozoa</taxon>
        <taxon>Arthropoda</taxon>
        <taxon>Chelicerata</taxon>
        <taxon>Arachnida</taxon>
        <taxon>Araneae</taxon>
        <taxon>Araneomorphae</taxon>
        <taxon>Entelegynae</taxon>
        <taxon>Araneoidea</taxon>
        <taxon>Nephilidae</taxon>
        <taxon>Trichonephila</taxon>
        <taxon>Trichonephila inaurata</taxon>
    </lineage>
</organism>
<reference evidence="2" key="1">
    <citation type="submission" date="2020-08" db="EMBL/GenBank/DDBJ databases">
        <title>Multicomponent nature underlies the extraordinary mechanical properties of spider dragline silk.</title>
        <authorList>
            <person name="Kono N."/>
            <person name="Nakamura H."/>
            <person name="Mori M."/>
            <person name="Yoshida Y."/>
            <person name="Ohtoshi R."/>
            <person name="Malay A.D."/>
            <person name="Moran D.A.P."/>
            <person name="Tomita M."/>
            <person name="Numata K."/>
            <person name="Arakawa K."/>
        </authorList>
    </citation>
    <scope>NUCLEOTIDE SEQUENCE</scope>
</reference>
<protein>
    <submittedName>
        <fullName evidence="2">H15 domain-containing protein</fullName>
    </submittedName>
</protein>
<keyword evidence="3" id="KW-1185">Reference proteome</keyword>
<proteinExistence type="predicted"/>